<dbReference type="GeneID" id="39581880"/>
<keyword evidence="3" id="KW-0812">Transmembrane</keyword>
<keyword evidence="3" id="KW-0472">Membrane</keyword>
<gene>
    <name evidence="5" type="ORF">SODALDRAFT_349028</name>
</gene>
<dbReference type="SUPFAM" id="SSF54495">
    <property type="entry name" value="UBC-like"/>
    <property type="match status" value="1"/>
</dbReference>
<accession>A0A3N2Q2P1</accession>
<dbReference type="Gene3D" id="3.10.110.10">
    <property type="entry name" value="Ubiquitin Conjugating Enzyme"/>
    <property type="match status" value="1"/>
</dbReference>
<dbReference type="FunFam" id="3.10.110.10:FF:000093">
    <property type="entry name" value="Ubiquitin conjugating enzyme (UbcF), putative"/>
    <property type="match status" value="1"/>
</dbReference>
<dbReference type="PROSITE" id="PS50127">
    <property type="entry name" value="UBC_2"/>
    <property type="match status" value="1"/>
</dbReference>
<feature type="compositionally biased region" description="Pro residues" evidence="2">
    <location>
        <begin position="266"/>
        <end position="285"/>
    </location>
</feature>
<dbReference type="AlphaFoldDB" id="A0A3N2Q2P1"/>
<evidence type="ECO:0000313" key="6">
    <source>
        <dbReference type="Proteomes" id="UP000272025"/>
    </source>
</evidence>
<feature type="region of interest" description="Disordered" evidence="2">
    <location>
        <begin position="199"/>
        <end position="285"/>
    </location>
</feature>
<feature type="compositionally biased region" description="Low complexity" evidence="2">
    <location>
        <begin position="211"/>
        <end position="223"/>
    </location>
</feature>
<dbReference type="PANTHER" id="PTHR24067">
    <property type="entry name" value="UBIQUITIN-CONJUGATING ENZYME E2"/>
    <property type="match status" value="1"/>
</dbReference>
<keyword evidence="1" id="KW-0833">Ubl conjugation pathway</keyword>
<feature type="domain" description="UBC core" evidence="4">
    <location>
        <begin position="11"/>
        <end position="158"/>
    </location>
</feature>
<dbReference type="InterPro" id="IPR000608">
    <property type="entry name" value="UBC"/>
</dbReference>
<dbReference type="Proteomes" id="UP000272025">
    <property type="component" value="Unassembled WGS sequence"/>
</dbReference>
<evidence type="ECO:0000256" key="2">
    <source>
        <dbReference type="SAM" id="MobiDB-lite"/>
    </source>
</evidence>
<reference evidence="5 6" key="1">
    <citation type="journal article" date="2018" name="Mol. Ecol.">
        <title>The obligate alkalophilic soda-lake fungus Sodiomyces alkalinus has shifted to a protein diet.</title>
        <authorList>
            <person name="Grum-Grzhimaylo A.A."/>
            <person name="Falkoski D.L."/>
            <person name="van den Heuvel J."/>
            <person name="Valero-Jimenez C.A."/>
            <person name="Min B."/>
            <person name="Choi I.G."/>
            <person name="Lipzen A."/>
            <person name="Daum C.G."/>
            <person name="Aanen D.K."/>
            <person name="Tsang A."/>
            <person name="Henrissat B."/>
            <person name="Bilanenko E.N."/>
            <person name="de Vries R.P."/>
            <person name="van Kan J.A.L."/>
            <person name="Grigoriev I.V."/>
            <person name="Debets A.J.M."/>
        </authorList>
    </citation>
    <scope>NUCLEOTIDE SEQUENCE [LARGE SCALE GENOMIC DNA]</scope>
    <source>
        <strain evidence="5 6">F11</strain>
    </source>
</reference>
<evidence type="ECO:0000259" key="4">
    <source>
        <dbReference type="PROSITE" id="PS50127"/>
    </source>
</evidence>
<sequence length="319" mass="34279">MATPKFNSKSPTIRRILKEAAEISNSPSPDYTATPLESDLFEWHFTFRGVPNSSYADGIYHGRIILPPTYPLRPPSFRFSTPSGRFEVNREICLSISGHHEETWQPAWGVRTALVALRTFMETDPSGQLGGLETSDAVRRRHATASRNFKCTTCGKTNLEIIQECEEAAKALAESSEAPATGEKVEVPAELKMGWTDQLGQNSEKAPDGNATAQPSSSSSSSKEAAEDTETAELAEGFVSTGNAPAAPIPDSAPVPAAQPAQEVPAPTPTVPMPVAPNTHPAPPVQRPATEAVPVWVDRLIVILVVLLAALIARLLMHE</sequence>
<dbReference type="CDD" id="cd23799">
    <property type="entry name" value="UBCc_UBE2J"/>
    <property type="match status" value="1"/>
</dbReference>
<feature type="compositionally biased region" description="Low complexity" evidence="2">
    <location>
        <begin position="254"/>
        <end position="265"/>
    </location>
</feature>
<protein>
    <submittedName>
        <fullName evidence="5">UBC-like protein</fullName>
    </submittedName>
</protein>
<dbReference type="Pfam" id="PF00179">
    <property type="entry name" value="UQ_con"/>
    <property type="match status" value="1"/>
</dbReference>
<name>A0A3N2Q2P1_SODAK</name>
<dbReference type="OrthoDB" id="1158011at2759"/>
<feature type="transmembrane region" description="Helical" evidence="3">
    <location>
        <begin position="296"/>
        <end position="317"/>
    </location>
</feature>
<evidence type="ECO:0000256" key="1">
    <source>
        <dbReference type="ARBA" id="ARBA00022786"/>
    </source>
</evidence>
<dbReference type="EMBL" id="ML119052">
    <property type="protein sequence ID" value="ROT40885.1"/>
    <property type="molecule type" value="Genomic_DNA"/>
</dbReference>
<keyword evidence="3" id="KW-1133">Transmembrane helix</keyword>
<proteinExistence type="predicted"/>
<evidence type="ECO:0000256" key="3">
    <source>
        <dbReference type="SAM" id="Phobius"/>
    </source>
</evidence>
<evidence type="ECO:0000313" key="5">
    <source>
        <dbReference type="EMBL" id="ROT40885.1"/>
    </source>
</evidence>
<dbReference type="SMART" id="SM00212">
    <property type="entry name" value="UBCc"/>
    <property type="match status" value="1"/>
</dbReference>
<organism evidence="5 6">
    <name type="scientific">Sodiomyces alkalinus (strain CBS 110278 / VKM F-3762 / F11)</name>
    <name type="common">Alkaliphilic filamentous fungus</name>
    <dbReference type="NCBI Taxonomy" id="1314773"/>
    <lineage>
        <taxon>Eukaryota</taxon>
        <taxon>Fungi</taxon>
        <taxon>Dikarya</taxon>
        <taxon>Ascomycota</taxon>
        <taxon>Pezizomycotina</taxon>
        <taxon>Sordariomycetes</taxon>
        <taxon>Hypocreomycetidae</taxon>
        <taxon>Glomerellales</taxon>
        <taxon>Plectosphaerellaceae</taxon>
        <taxon>Sodiomyces</taxon>
    </lineage>
</organism>
<dbReference type="InterPro" id="IPR016135">
    <property type="entry name" value="UBQ-conjugating_enzyme/RWD"/>
</dbReference>
<dbReference type="STRING" id="1314773.A0A3N2Q2P1"/>
<dbReference type="InterPro" id="IPR050113">
    <property type="entry name" value="Ub_conjugating_enzyme"/>
</dbReference>
<dbReference type="RefSeq" id="XP_028468691.1">
    <property type="nucleotide sequence ID" value="XM_028613402.1"/>
</dbReference>
<keyword evidence="6" id="KW-1185">Reference proteome</keyword>